<comment type="catalytic activity">
    <reaction evidence="1 5">
        <text>2-succinylbenzoyl-CoA + H(+) = 1,4-dihydroxy-2-naphthoyl-CoA + H2O</text>
        <dbReference type="Rhea" id="RHEA:26562"/>
        <dbReference type="ChEBI" id="CHEBI:15377"/>
        <dbReference type="ChEBI" id="CHEBI:15378"/>
        <dbReference type="ChEBI" id="CHEBI:57364"/>
        <dbReference type="ChEBI" id="CHEBI:58897"/>
        <dbReference type="EC" id="4.1.3.36"/>
    </reaction>
</comment>
<proteinExistence type="inferred from homology"/>
<comment type="function">
    <text evidence="3 5">Converts o-succinylbenzoyl-CoA (OSB-CoA) to 1,4-dihydroxy-2-naphthoyl-CoA (DHNA-CoA).</text>
</comment>
<feature type="binding site" evidence="5">
    <location>
        <position position="346"/>
    </location>
    <ligand>
        <name>substrate</name>
        <note>ligand shared between two neighboring subunits</note>
    </ligand>
</feature>
<keyword evidence="2 5" id="KW-0456">Lyase</keyword>
<dbReference type="HAMAP" id="MF_01934">
    <property type="entry name" value="MenB"/>
    <property type="match status" value="1"/>
</dbReference>
<comment type="caution">
    <text evidence="5">Lacks conserved residue(s) required for the propagation of feature annotation.</text>
</comment>
<keyword evidence="7" id="KW-1185">Reference proteome</keyword>
<evidence type="ECO:0000313" key="6">
    <source>
        <dbReference type="EMBL" id="GLY63708.1"/>
    </source>
</evidence>
<dbReference type="Gene3D" id="1.10.12.10">
    <property type="entry name" value="Lyase 2-enoyl-coa Hydratase, Chain A, domain 2"/>
    <property type="match status" value="1"/>
</dbReference>
<comment type="caution">
    <text evidence="6">The sequence shown here is derived from an EMBL/GenBank/DDBJ whole genome shotgun (WGS) entry which is preliminary data.</text>
</comment>
<dbReference type="InterPro" id="IPR014748">
    <property type="entry name" value="Enoyl-CoA_hydra_C"/>
</dbReference>
<dbReference type="SUPFAM" id="SSF52096">
    <property type="entry name" value="ClpP/crotonase"/>
    <property type="match status" value="1"/>
</dbReference>
<comment type="pathway">
    <text evidence="5">Quinol/quinone metabolism; menaquinone biosynthesis.</text>
</comment>
<name>A0A9W6QU01_9PSEU</name>
<dbReference type="InterPro" id="IPR001753">
    <property type="entry name" value="Enoyl-CoA_hydra/iso"/>
</dbReference>
<comment type="pathway">
    <text evidence="5">Quinol/quinone metabolism; 1,4-dihydroxy-2-naphthoate biosynthesis; 1,4-dihydroxy-2-naphthoate from chorismate: step 6/7.</text>
</comment>
<feature type="binding site" description="in other chain" evidence="5">
    <location>
        <position position="234"/>
    </location>
    <ligand>
        <name>substrate</name>
        <note>ligand shared between two neighboring subunits</note>
    </ligand>
</feature>
<feature type="binding site" description="in other chain" evidence="5">
    <location>
        <position position="102"/>
    </location>
    <ligand>
        <name>substrate</name>
        <note>ligand shared between two neighboring subunits</note>
    </ligand>
</feature>
<gene>
    <name evidence="5 6" type="primary">menB</name>
    <name evidence="6" type="ORF">Atai01_03270</name>
</gene>
<dbReference type="Gene3D" id="3.90.226.10">
    <property type="entry name" value="2-enoyl-CoA Hydratase, Chain A, domain 1"/>
    <property type="match status" value="1"/>
</dbReference>
<dbReference type="AlphaFoldDB" id="A0A9W6QU01"/>
<dbReference type="FunFam" id="1.10.12.10:FF:000003">
    <property type="entry name" value="1,4-dihydroxy-2-naphthoyl-CoA synthase"/>
    <property type="match status" value="1"/>
</dbReference>
<dbReference type="InterPro" id="IPR029045">
    <property type="entry name" value="ClpP/crotonase-like_dom_sf"/>
</dbReference>
<dbReference type="GO" id="GO:0009234">
    <property type="term" value="P:menaquinone biosynthetic process"/>
    <property type="evidence" value="ECO:0007669"/>
    <property type="project" value="UniProtKB-UniRule"/>
</dbReference>
<dbReference type="Pfam" id="PF00378">
    <property type="entry name" value="ECH_1"/>
    <property type="match status" value="1"/>
</dbReference>
<keyword evidence="5" id="KW-0474">Menaquinone biosynthesis</keyword>
<evidence type="ECO:0000313" key="7">
    <source>
        <dbReference type="Proteomes" id="UP001165136"/>
    </source>
</evidence>
<sequence length="358" mass="39352">MSLVTRIPPERLTPTGFAVLSRAWAISSPPTATVNRRAARRSVASPPILAKVHDSRVSELFDPAVWTEVEGFGFTDITYHRSAEARGGKRVVRVAFDRPDVRNAFRPHTVDELYRALDHARMSADVGCVLLTGNGPSPKDGGWAFCSGGDQRIRGRSGYQYASGETSDTVDPARAGRLHILEVQRLIRFMPKVVIAVVSGWAAGGGHSLHAVCDLTLASAEHARFKQTDADVGSFDGGFGSAYLARQVGQKFAREIFFLGRAYTAEQMHQMGAVNAVVPHASLETEALQWGWEIVGKSPTAQRMLKYAFNLIDDGLVGQQLFAGETTRLAYMQDEAVEGRDSFLEKRPPDWSSFPYYY</sequence>
<dbReference type="EC" id="4.1.3.36" evidence="4 5"/>
<evidence type="ECO:0000256" key="4">
    <source>
        <dbReference type="ARBA" id="ARBA00066833"/>
    </source>
</evidence>
<feature type="binding site" evidence="5">
    <location>
        <position position="331"/>
    </location>
    <ligand>
        <name>substrate</name>
        <note>ligand shared between two neighboring subunits</note>
    </ligand>
</feature>
<organism evidence="6 7">
    <name type="scientific">Amycolatopsis taiwanensis</name>
    <dbReference type="NCBI Taxonomy" id="342230"/>
    <lineage>
        <taxon>Bacteria</taxon>
        <taxon>Bacillati</taxon>
        <taxon>Actinomycetota</taxon>
        <taxon>Actinomycetes</taxon>
        <taxon>Pseudonocardiales</taxon>
        <taxon>Pseudonocardiaceae</taxon>
        <taxon>Amycolatopsis</taxon>
    </lineage>
</organism>
<accession>A0A9W6QU01</accession>
<feature type="site" description="Important for catalysis" evidence="5">
    <location>
        <position position="331"/>
    </location>
</feature>
<feature type="site" description="Important for catalysis" evidence="5">
    <location>
        <position position="229"/>
    </location>
</feature>
<dbReference type="CDD" id="cd06558">
    <property type="entry name" value="crotonase-like"/>
    <property type="match status" value="1"/>
</dbReference>
<evidence type="ECO:0000256" key="5">
    <source>
        <dbReference type="HAMAP-Rule" id="MF_01934"/>
    </source>
</evidence>
<dbReference type="FunFam" id="3.90.226.10:FF:000003">
    <property type="entry name" value="1,4-dihydroxy-2-naphthoyl-CoA synthase"/>
    <property type="match status" value="1"/>
</dbReference>
<dbReference type="PANTHER" id="PTHR43113">
    <property type="entry name" value="NUCLEOSIDE-DIPHOSPHATE-SUGAR EPIMERASE"/>
    <property type="match status" value="1"/>
</dbReference>
<evidence type="ECO:0000256" key="1">
    <source>
        <dbReference type="ARBA" id="ARBA00000177"/>
    </source>
</evidence>
<dbReference type="GO" id="GO:0008935">
    <property type="term" value="F:1,4-dihydroxy-2-naphthoyl-CoA synthase activity"/>
    <property type="evidence" value="ECO:0007669"/>
    <property type="project" value="UniProtKB-UniRule"/>
</dbReference>
<dbReference type="NCBIfam" id="TIGR01929">
    <property type="entry name" value="menB"/>
    <property type="match status" value="1"/>
</dbReference>
<feature type="binding site" description="in other chain" evidence="5">
    <location>
        <begin position="201"/>
        <end position="205"/>
    </location>
    <ligand>
        <name>substrate</name>
        <note>ligand shared between two neighboring subunits</note>
    </ligand>
</feature>
<dbReference type="Proteomes" id="UP001165136">
    <property type="component" value="Unassembled WGS sequence"/>
</dbReference>
<dbReference type="PANTHER" id="PTHR43113:SF1">
    <property type="entry name" value="1,4-DIHYDROXY-2-NAPHTHOYL-COA SYNTHASE, PEROXISOMAL"/>
    <property type="match status" value="1"/>
</dbReference>
<dbReference type="NCBIfam" id="NF006186">
    <property type="entry name" value="PRK08321.1"/>
    <property type="match status" value="1"/>
</dbReference>
<evidence type="ECO:0000256" key="2">
    <source>
        <dbReference type="ARBA" id="ARBA00023239"/>
    </source>
</evidence>
<feature type="binding site" description="in other chain" evidence="5">
    <location>
        <position position="159"/>
    </location>
    <ligand>
        <name>substrate</name>
        <note>ligand shared between two neighboring subunits</note>
    </ligand>
</feature>
<comment type="similarity">
    <text evidence="5">Belongs to the enoyl-CoA hydratase/isomerase family. MenB subfamily.</text>
</comment>
<dbReference type="InterPro" id="IPR010198">
    <property type="entry name" value="DHNA-CoA_synthase_MenB"/>
</dbReference>
<feature type="site" description="Important for catalysis" evidence="5">
    <location>
        <position position="159"/>
    </location>
</feature>
<feature type="binding site" description="in other chain" evidence="5">
    <location>
        <position position="228"/>
    </location>
    <ligand>
        <name>substrate</name>
        <note>ligand shared between two neighboring subunits</note>
    </ligand>
</feature>
<protein>
    <recommendedName>
        <fullName evidence="4 5">1,4-dihydroxy-2-naphthoyl-CoA synthase</fullName>
        <shortName evidence="5">DHNA-CoA synthase</shortName>
        <ecNumber evidence="4 5">4.1.3.36</ecNumber>
    </recommendedName>
</protein>
<evidence type="ECO:0000256" key="3">
    <source>
        <dbReference type="ARBA" id="ARBA00054238"/>
    </source>
</evidence>
<dbReference type="EMBL" id="BSTI01000001">
    <property type="protein sequence ID" value="GLY63708.1"/>
    <property type="molecule type" value="Genomic_DNA"/>
</dbReference>
<feature type="binding site" description="in other chain" evidence="5">
    <location>
        <begin position="147"/>
        <end position="151"/>
    </location>
    <ligand>
        <name>substrate</name>
        <note>ligand shared between two neighboring subunits</note>
    </ligand>
</feature>
<reference evidence="6" key="1">
    <citation type="submission" date="2023-03" db="EMBL/GenBank/DDBJ databases">
        <title>Amycolatopsis taiwanensis NBRC 103393.</title>
        <authorList>
            <person name="Ichikawa N."/>
            <person name="Sato H."/>
            <person name="Tonouchi N."/>
        </authorList>
    </citation>
    <scope>NUCLEOTIDE SEQUENCE</scope>
    <source>
        <strain evidence="6">NBRC 103393</strain>
    </source>
</reference>